<evidence type="ECO:0000256" key="1">
    <source>
        <dbReference type="SAM" id="SignalP"/>
    </source>
</evidence>
<dbReference type="Gene3D" id="2.60.40.10">
    <property type="entry name" value="Immunoglobulins"/>
    <property type="match status" value="1"/>
</dbReference>
<dbReference type="InterPro" id="IPR052615">
    <property type="entry name" value="FGFRL"/>
</dbReference>
<feature type="chain" id="PRO_5047286483" description="Ig-like domain-containing protein" evidence="1">
    <location>
        <begin position="23"/>
        <end position="120"/>
    </location>
</feature>
<proteinExistence type="predicted"/>
<dbReference type="InterPro" id="IPR003599">
    <property type="entry name" value="Ig_sub"/>
</dbReference>
<dbReference type="PANTHER" id="PTHR19890">
    <property type="entry name" value="FIBROBLAST GROWTH FACTOR RECEPTOR"/>
    <property type="match status" value="1"/>
</dbReference>
<comment type="caution">
    <text evidence="3">The sequence shown here is derived from an EMBL/GenBank/DDBJ whole genome shotgun (WGS) entry which is preliminary data.</text>
</comment>
<accession>A0ABR0AML5</accession>
<feature type="signal peptide" evidence="1">
    <location>
        <begin position="1"/>
        <end position="22"/>
    </location>
</feature>
<dbReference type="PROSITE" id="PS50835">
    <property type="entry name" value="IG_LIKE"/>
    <property type="match status" value="1"/>
</dbReference>
<dbReference type="Proteomes" id="UP001234178">
    <property type="component" value="Unassembled WGS sequence"/>
</dbReference>
<keyword evidence="4" id="KW-1185">Reference proteome</keyword>
<dbReference type="PANTHER" id="PTHR19890:SF10">
    <property type="entry name" value="FIBROBLAST GROWTH FACTOR RECEPTOR-LIKE 1"/>
    <property type="match status" value="1"/>
</dbReference>
<name>A0ABR0AML5_9CRUS</name>
<dbReference type="SMART" id="SM00409">
    <property type="entry name" value="IG"/>
    <property type="match status" value="1"/>
</dbReference>
<dbReference type="EMBL" id="JAOYFB010000038">
    <property type="protein sequence ID" value="KAK4026363.1"/>
    <property type="molecule type" value="Genomic_DNA"/>
</dbReference>
<dbReference type="SMART" id="SM00408">
    <property type="entry name" value="IGc2"/>
    <property type="match status" value="1"/>
</dbReference>
<dbReference type="InterPro" id="IPR036179">
    <property type="entry name" value="Ig-like_dom_sf"/>
</dbReference>
<organism evidence="3 4">
    <name type="scientific">Daphnia magna</name>
    <dbReference type="NCBI Taxonomy" id="35525"/>
    <lineage>
        <taxon>Eukaryota</taxon>
        <taxon>Metazoa</taxon>
        <taxon>Ecdysozoa</taxon>
        <taxon>Arthropoda</taxon>
        <taxon>Crustacea</taxon>
        <taxon>Branchiopoda</taxon>
        <taxon>Diplostraca</taxon>
        <taxon>Cladocera</taxon>
        <taxon>Anomopoda</taxon>
        <taxon>Daphniidae</taxon>
        <taxon>Daphnia</taxon>
    </lineage>
</organism>
<reference evidence="3 4" key="1">
    <citation type="journal article" date="2023" name="Nucleic Acids Res.">
        <title>The hologenome of Daphnia magna reveals possible DNA methylation and microbiome-mediated evolution of the host genome.</title>
        <authorList>
            <person name="Chaturvedi A."/>
            <person name="Li X."/>
            <person name="Dhandapani V."/>
            <person name="Marshall H."/>
            <person name="Kissane S."/>
            <person name="Cuenca-Cambronero M."/>
            <person name="Asole G."/>
            <person name="Calvet F."/>
            <person name="Ruiz-Romero M."/>
            <person name="Marangio P."/>
            <person name="Guigo R."/>
            <person name="Rago D."/>
            <person name="Mirbahai L."/>
            <person name="Eastwood N."/>
            <person name="Colbourne J.K."/>
            <person name="Zhou J."/>
            <person name="Mallon E."/>
            <person name="Orsini L."/>
        </authorList>
    </citation>
    <scope>NUCLEOTIDE SEQUENCE [LARGE SCALE GENOMIC DNA]</scope>
    <source>
        <strain evidence="3">LRV0_1</strain>
    </source>
</reference>
<dbReference type="Pfam" id="PF07679">
    <property type="entry name" value="I-set"/>
    <property type="match status" value="1"/>
</dbReference>
<sequence length="120" mass="13083">MFSRAVDHLLLLLTLHVAATLSDSGLKGPPHISGSLAPRQTFRLGETVKLDCPIRGTPTPIVEWYKDGDSVTAGWERFKSTSHGLRIKEAILDDSGEYTCKGVNGFGSEQVTFEIVIVVQ</sequence>
<dbReference type="SUPFAM" id="SSF48726">
    <property type="entry name" value="Immunoglobulin"/>
    <property type="match status" value="1"/>
</dbReference>
<evidence type="ECO:0000313" key="4">
    <source>
        <dbReference type="Proteomes" id="UP001234178"/>
    </source>
</evidence>
<dbReference type="InterPro" id="IPR013783">
    <property type="entry name" value="Ig-like_fold"/>
</dbReference>
<protein>
    <recommendedName>
        <fullName evidence="2">Ig-like domain-containing protein</fullName>
    </recommendedName>
</protein>
<keyword evidence="1" id="KW-0732">Signal</keyword>
<dbReference type="InterPro" id="IPR003598">
    <property type="entry name" value="Ig_sub2"/>
</dbReference>
<gene>
    <name evidence="3" type="ORF">OUZ56_015366</name>
</gene>
<dbReference type="InterPro" id="IPR007110">
    <property type="entry name" value="Ig-like_dom"/>
</dbReference>
<evidence type="ECO:0000259" key="2">
    <source>
        <dbReference type="PROSITE" id="PS50835"/>
    </source>
</evidence>
<dbReference type="InterPro" id="IPR013098">
    <property type="entry name" value="Ig_I-set"/>
</dbReference>
<evidence type="ECO:0000313" key="3">
    <source>
        <dbReference type="EMBL" id="KAK4026363.1"/>
    </source>
</evidence>
<feature type="domain" description="Ig-like" evidence="2">
    <location>
        <begin position="30"/>
        <end position="116"/>
    </location>
</feature>